<comment type="caution">
    <text evidence="1">The sequence shown here is derived from an EMBL/GenBank/DDBJ whole genome shotgun (WGS) entry which is preliminary data.</text>
</comment>
<dbReference type="AlphaFoldDB" id="X1JU24"/>
<organism evidence="1">
    <name type="scientific">marine sediment metagenome</name>
    <dbReference type="NCBI Taxonomy" id="412755"/>
    <lineage>
        <taxon>unclassified sequences</taxon>
        <taxon>metagenomes</taxon>
        <taxon>ecological metagenomes</taxon>
    </lineage>
</organism>
<protein>
    <submittedName>
        <fullName evidence="1">Uncharacterized protein</fullName>
    </submittedName>
</protein>
<sequence>MRTISKCVVLGLILAFFVVEVGAASNMREADELFDKGTFQEALEVYESIFKESTDDDARWRAFFRVCESLAHLFRYGEAGQKLISTPVPLDMPYRVRILILKAEILRNFLTQYSYHQRKDVIEEEEKDIFRLTPDEIQADIMRSYVELWKLREELLEMDLREEGYFLDIEDTDFGMYPTLYDYLILSWTDFLLTQETRRLGGKAIRPDAELLLAERVERLVHLEDPPALLAAQLMEEASYEKRRNRLEATERWKIRRLLLPLKHYGLFDLKALVDDRTGI</sequence>
<reference evidence="1" key="1">
    <citation type="journal article" date="2014" name="Front. Microbiol.">
        <title>High frequency of phylogenetically diverse reductive dehalogenase-homologous genes in deep subseafloor sedimentary metagenomes.</title>
        <authorList>
            <person name="Kawai M."/>
            <person name="Futagami T."/>
            <person name="Toyoda A."/>
            <person name="Takaki Y."/>
            <person name="Nishi S."/>
            <person name="Hori S."/>
            <person name="Arai W."/>
            <person name="Tsubouchi T."/>
            <person name="Morono Y."/>
            <person name="Uchiyama I."/>
            <person name="Ito T."/>
            <person name="Fujiyama A."/>
            <person name="Inagaki F."/>
            <person name="Takami H."/>
        </authorList>
    </citation>
    <scope>NUCLEOTIDE SEQUENCE</scope>
    <source>
        <strain evidence="1">Expedition CK06-06</strain>
    </source>
</reference>
<accession>X1JU24</accession>
<dbReference type="EMBL" id="BARV01001553">
    <property type="protein sequence ID" value="GAH97557.1"/>
    <property type="molecule type" value="Genomic_DNA"/>
</dbReference>
<evidence type="ECO:0000313" key="1">
    <source>
        <dbReference type="EMBL" id="GAH97557.1"/>
    </source>
</evidence>
<proteinExistence type="predicted"/>
<name>X1JU24_9ZZZZ</name>
<gene>
    <name evidence="1" type="ORF">S06H3_04430</name>
</gene>